<evidence type="ECO:0000256" key="1">
    <source>
        <dbReference type="SAM" id="MobiDB-lite"/>
    </source>
</evidence>
<evidence type="ECO:0000313" key="2">
    <source>
        <dbReference type="EMBL" id="GFS07267.1"/>
    </source>
</evidence>
<keyword evidence="3" id="KW-1185">Reference proteome</keyword>
<dbReference type="AlphaFoldDB" id="A0AAV4ICI2"/>
<name>A0AAV4ICI2_9GAST</name>
<proteinExistence type="predicted"/>
<sequence>MKIHQDPMFPCGIIPSGGLPRSDQPIGQYGPFCMGLPSTIGRTGLKCHVDGCTTNFPQANSPQPPGLLPCRSRVAPHGQQGAQ</sequence>
<comment type="caution">
    <text evidence="2">The sequence shown here is derived from an EMBL/GenBank/DDBJ whole genome shotgun (WGS) entry which is preliminary data.</text>
</comment>
<reference evidence="2 3" key="1">
    <citation type="journal article" date="2021" name="Elife">
        <title>Chloroplast acquisition without the gene transfer in kleptoplastic sea slugs, Plakobranchus ocellatus.</title>
        <authorList>
            <person name="Maeda T."/>
            <person name="Takahashi S."/>
            <person name="Yoshida T."/>
            <person name="Shimamura S."/>
            <person name="Takaki Y."/>
            <person name="Nagai Y."/>
            <person name="Toyoda A."/>
            <person name="Suzuki Y."/>
            <person name="Arimoto A."/>
            <person name="Ishii H."/>
            <person name="Satoh N."/>
            <person name="Nishiyama T."/>
            <person name="Hasebe M."/>
            <person name="Maruyama T."/>
            <person name="Minagawa J."/>
            <person name="Obokata J."/>
            <person name="Shigenobu S."/>
        </authorList>
    </citation>
    <scope>NUCLEOTIDE SEQUENCE [LARGE SCALE GENOMIC DNA]</scope>
</reference>
<evidence type="ECO:0000313" key="3">
    <source>
        <dbReference type="Proteomes" id="UP000762676"/>
    </source>
</evidence>
<dbReference type="Proteomes" id="UP000762676">
    <property type="component" value="Unassembled WGS sequence"/>
</dbReference>
<feature type="region of interest" description="Disordered" evidence="1">
    <location>
        <begin position="56"/>
        <end position="83"/>
    </location>
</feature>
<protein>
    <submittedName>
        <fullName evidence="2">Uncharacterized protein</fullName>
    </submittedName>
</protein>
<dbReference type="EMBL" id="BMAT01013188">
    <property type="protein sequence ID" value="GFS07267.1"/>
    <property type="molecule type" value="Genomic_DNA"/>
</dbReference>
<organism evidence="2 3">
    <name type="scientific">Elysia marginata</name>
    <dbReference type="NCBI Taxonomy" id="1093978"/>
    <lineage>
        <taxon>Eukaryota</taxon>
        <taxon>Metazoa</taxon>
        <taxon>Spiralia</taxon>
        <taxon>Lophotrochozoa</taxon>
        <taxon>Mollusca</taxon>
        <taxon>Gastropoda</taxon>
        <taxon>Heterobranchia</taxon>
        <taxon>Euthyneura</taxon>
        <taxon>Panpulmonata</taxon>
        <taxon>Sacoglossa</taxon>
        <taxon>Placobranchoidea</taxon>
        <taxon>Plakobranchidae</taxon>
        <taxon>Elysia</taxon>
    </lineage>
</organism>
<accession>A0AAV4ICI2</accession>
<gene>
    <name evidence="2" type="ORF">ElyMa_006566000</name>
</gene>